<feature type="domain" description="Serpin" evidence="2">
    <location>
        <begin position="10"/>
        <end position="130"/>
    </location>
</feature>
<name>A0A022QDL8_ERYGU</name>
<dbReference type="Gene3D" id="3.30.497.10">
    <property type="entry name" value="Antithrombin, subunit I, domain 2"/>
    <property type="match status" value="1"/>
</dbReference>
<dbReference type="InterPro" id="IPR042178">
    <property type="entry name" value="Serpin_sf_1"/>
</dbReference>
<evidence type="ECO:0000259" key="2">
    <source>
        <dbReference type="Pfam" id="PF00079"/>
    </source>
</evidence>
<dbReference type="GO" id="GO:0005615">
    <property type="term" value="C:extracellular space"/>
    <property type="evidence" value="ECO:0007669"/>
    <property type="project" value="InterPro"/>
</dbReference>
<dbReference type="STRING" id="4155.A0A022QDL8"/>
<proteinExistence type="inferred from homology"/>
<dbReference type="InterPro" id="IPR023796">
    <property type="entry name" value="Serpin_dom"/>
</dbReference>
<dbReference type="InterPro" id="IPR000215">
    <property type="entry name" value="Serpin_fam"/>
</dbReference>
<evidence type="ECO:0000313" key="3">
    <source>
        <dbReference type="EMBL" id="EYU25363.1"/>
    </source>
</evidence>
<gene>
    <name evidence="3" type="ORF">MIMGU_mgv1a026330mg</name>
</gene>
<dbReference type="SUPFAM" id="SSF56574">
    <property type="entry name" value="Serpins"/>
    <property type="match status" value="1"/>
</dbReference>
<dbReference type="InterPro" id="IPR036186">
    <property type="entry name" value="Serpin_sf"/>
</dbReference>
<reference evidence="3 4" key="1">
    <citation type="journal article" date="2013" name="Proc. Natl. Acad. Sci. U.S.A.">
        <title>Fine-scale variation in meiotic recombination in Mimulus inferred from population shotgun sequencing.</title>
        <authorList>
            <person name="Hellsten U."/>
            <person name="Wright K.M."/>
            <person name="Jenkins J."/>
            <person name="Shu S."/>
            <person name="Yuan Y."/>
            <person name="Wessler S.R."/>
            <person name="Schmutz J."/>
            <person name="Willis J.H."/>
            <person name="Rokhsar D.S."/>
        </authorList>
    </citation>
    <scope>NUCLEOTIDE SEQUENCE [LARGE SCALE GENOMIC DNA]</scope>
    <source>
        <strain evidence="4">cv. DUN x IM62</strain>
    </source>
</reference>
<evidence type="ECO:0000256" key="1">
    <source>
        <dbReference type="ARBA" id="ARBA00009500"/>
    </source>
</evidence>
<organism evidence="3 4">
    <name type="scientific">Erythranthe guttata</name>
    <name type="common">Yellow monkey flower</name>
    <name type="synonym">Mimulus guttatus</name>
    <dbReference type="NCBI Taxonomy" id="4155"/>
    <lineage>
        <taxon>Eukaryota</taxon>
        <taxon>Viridiplantae</taxon>
        <taxon>Streptophyta</taxon>
        <taxon>Embryophyta</taxon>
        <taxon>Tracheophyta</taxon>
        <taxon>Spermatophyta</taxon>
        <taxon>Magnoliopsida</taxon>
        <taxon>eudicotyledons</taxon>
        <taxon>Gunneridae</taxon>
        <taxon>Pentapetalae</taxon>
        <taxon>asterids</taxon>
        <taxon>lamiids</taxon>
        <taxon>Lamiales</taxon>
        <taxon>Phrymaceae</taxon>
        <taxon>Erythranthe</taxon>
    </lineage>
</organism>
<evidence type="ECO:0000313" key="4">
    <source>
        <dbReference type="Proteomes" id="UP000030748"/>
    </source>
</evidence>
<dbReference type="Proteomes" id="UP000030748">
    <property type="component" value="Unassembled WGS sequence"/>
</dbReference>
<dbReference type="KEGG" id="egt:105971206"/>
<dbReference type="Pfam" id="PF00079">
    <property type="entry name" value="Serpin"/>
    <property type="match status" value="1"/>
</dbReference>
<protein>
    <recommendedName>
        <fullName evidence="2">Serpin domain-containing protein</fullName>
    </recommendedName>
</protein>
<dbReference type="PANTHER" id="PTHR11461:SF211">
    <property type="entry name" value="GH10112P-RELATED"/>
    <property type="match status" value="1"/>
</dbReference>
<dbReference type="AlphaFoldDB" id="A0A022QDL8"/>
<dbReference type="OMA" id="ACAVWHE"/>
<dbReference type="PANTHER" id="PTHR11461">
    <property type="entry name" value="SERINE PROTEASE INHIBITOR, SERPIN"/>
    <property type="match status" value="1"/>
</dbReference>
<comment type="similarity">
    <text evidence="1">Belongs to the serpin family.</text>
</comment>
<dbReference type="GO" id="GO:0004867">
    <property type="term" value="F:serine-type endopeptidase inhibitor activity"/>
    <property type="evidence" value="ECO:0007669"/>
    <property type="project" value="InterPro"/>
</dbReference>
<dbReference type="OrthoDB" id="910234at2759"/>
<keyword evidence="4" id="KW-1185">Reference proteome</keyword>
<sequence length="137" mass="14897">MDLKKSTLNQAEVSLLLAKHVITAHAKDANVVISPLSIQVLLGMIANGSNGPTRDQLLGFLKSKSTQELNLLSSEVLTRVFADGEPLGGPRLSLANSVWVDRSLTLKPAFRDIVHNIYVAASDHVDFQTKVSFCADW</sequence>
<dbReference type="EMBL" id="KI632002">
    <property type="protein sequence ID" value="EYU25363.1"/>
    <property type="molecule type" value="Genomic_DNA"/>
</dbReference>
<accession>A0A022QDL8</accession>